<dbReference type="AlphaFoldDB" id="A0A382YBJ0"/>
<dbReference type="GO" id="GO:0016887">
    <property type="term" value="F:ATP hydrolysis activity"/>
    <property type="evidence" value="ECO:0007669"/>
    <property type="project" value="InterPro"/>
</dbReference>
<evidence type="ECO:0000313" key="7">
    <source>
        <dbReference type="EMBL" id="SVD80706.1"/>
    </source>
</evidence>
<dbReference type="InterPro" id="IPR050319">
    <property type="entry name" value="ABC_transp_ATP-bind"/>
</dbReference>
<dbReference type="InterPro" id="IPR013563">
    <property type="entry name" value="Oligopep_ABC_C"/>
</dbReference>
<dbReference type="InterPro" id="IPR027417">
    <property type="entry name" value="P-loop_NTPase"/>
</dbReference>
<evidence type="ECO:0000256" key="3">
    <source>
        <dbReference type="ARBA" id="ARBA00022741"/>
    </source>
</evidence>
<dbReference type="InterPro" id="IPR017871">
    <property type="entry name" value="ABC_transporter-like_CS"/>
</dbReference>
<name>A0A382YBJ0_9ZZZZ</name>
<dbReference type="Gene3D" id="3.40.50.300">
    <property type="entry name" value="P-loop containing nucleotide triphosphate hydrolases"/>
    <property type="match status" value="1"/>
</dbReference>
<dbReference type="PANTHER" id="PTHR43776:SF7">
    <property type="entry name" value="D,D-DIPEPTIDE TRANSPORT ATP-BINDING PROTEIN DDPF-RELATED"/>
    <property type="match status" value="1"/>
</dbReference>
<reference evidence="7" key="1">
    <citation type="submission" date="2018-05" db="EMBL/GenBank/DDBJ databases">
        <authorList>
            <person name="Lanie J.A."/>
            <person name="Ng W.-L."/>
            <person name="Kazmierczak K.M."/>
            <person name="Andrzejewski T.M."/>
            <person name="Davidsen T.M."/>
            <person name="Wayne K.J."/>
            <person name="Tettelin H."/>
            <person name="Glass J.I."/>
            <person name="Rusch D."/>
            <person name="Podicherti R."/>
            <person name="Tsui H.-C.T."/>
            <person name="Winkler M.E."/>
        </authorList>
    </citation>
    <scope>NUCLEOTIDE SEQUENCE</scope>
</reference>
<dbReference type="NCBIfam" id="TIGR01727">
    <property type="entry name" value="oligo_HPY"/>
    <property type="match status" value="1"/>
</dbReference>
<sequence length="215" mass="24133">PLLVNGMRDRQERERRVVELLRQVGLDPGHMRRYPHAFSGGQRQRIGIARALALHPRLIVADEPVSALDVSVQAQVLNLLQDLQQELQLTFLFIAHDLGVVRHIADRVAVMYAGRLVEIADVDTLFESPAHPYTEAHLSAMPVPDPKRTGHRVLLFGEVADPANPPSGCAFHPRCRYAEAQCREEMPELREIENGHFARCHLSEKTKLVGLEVLA</sequence>
<proteinExistence type="inferred from homology"/>
<dbReference type="Pfam" id="PF00005">
    <property type="entry name" value="ABC_tran"/>
    <property type="match status" value="1"/>
</dbReference>
<feature type="domain" description="ABC transporter" evidence="5">
    <location>
        <begin position="12"/>
        <end position="65"/>
    </location>
</feature>
<keyword evidence="2" id="KW-0813">Transport</keyword>
<dbReference type="Pfam" id="PF08352">
    <property type="entry name" value="oligo_HPY"/>
    <property type="match status" value="1"/>
</dbReference>
<dbReference type="GO" id="GO:0015833">
    <property type="term" value="P:peptide transport"/>
    <property type="evidence" value="ECO:0007669"/>
    <property type="project" value="InterPro"/>
</dbReference>
<evidence type="ECO:0000256" key="2">
    <source>
        <dbReference type="ARBA" id="ARBA00022448"/>
    </source>
</evidence>
<accession>A0A382YBJ0</accession>
<dbReference type="InterPro" id="IPR003439">
    <property type="entry name" value="ABC_transporter-like_ATP-bd"/>
</dbReference>
<comment type="similarity">
    <text evidence="1">Belongs to the ABC transporter superfamily.</text>
</comment>
<gene>
    <name evidence="7" type="ORF">METZ01_LOCUS433560</name>
</gene>
<protein>
    <recommendedName>
        <fullName evidence="8">ABC transporter domain-containing protein</fullName>
    </recommendedName>
</protein>
<dbReference type="SUPFAM" id="SSF52540">
    <property type="entry name" value="P-loop containing nucleoside triphosphate hydrolases"/>
    <property type="match status" value="1"/>
</dbReference>
<keyword evidence="4" id="KW-0067">ATP-binding</keyword>
<dbReference type="EMBL" id="UINC01174530">
    <property type="protein sequence ID" value="SVD80706.1"/>
    <property type="molecule type" value="Genomic_DNA"/>
</dbReference>
<evidence type="ECO:0000256" key="4">
    <source>
        <dbReference type="ARBA" id="ARBA00022840"/>
    </source>
</evidence>
<evidence type="ECO:0000256" key="1">
    <source>
        <dbReference type="ARBA" id="ARBA00005417"/>
    </source>
</evidence>
<evidence type="ECO:0000259" key="6">
    <source>
        <dbReference type="Pfam" id="PF08352"/>
    </source>
</evidence>
<keyword evidence="3" id="KW-0547">Nucleotide-binding</keyword>
<dbReference type="PROSITE" id="PS00211">
    <property type="entry name" value="ABC_TRANSPORTER_1"/>
    <property type="match status" value="1"/>
</dbReference>
<dbReference type="GO" id="GO:0005524">
    <property type="term" value="F:ATP binding"/>
    <property type="evidence" value="ECO:0007669"/>
    <property type="project" value="UniProtKB-KW"/>
</dbReference>
<feature type="non-terminal residue" evidence="7">
    <location>
        <position position="1"/>
    </location>
</feature>
<feature type="domain" description="Oligopeptide/dipeptide ABC transporter C-terminal" evidence="6">
    <location>
        <begin position="117"/>
        <end position="182"/>
    </location>
</feature>
<organism evidence="7">
    <name type="scientific">marine metagenome</name>
    <dbReference type="NCBI Taxonomy" id="408172"/>
    <lineage>
        <taxon>unclassified sequences</taxon>
        <taxon>metagenomes</taxon>
        <taxon>ecological metagenomes</taxon>
    </lineage>
</organism>
<evidence type="ECO:0008006" key="8">
    <source>
        <dbReference type="Google" id="ProtNLM"/>
    </source>
</evidence>
<dbReference type="PANTHER" id="PTHR43776">
    <property type="entry name" value="TRANSPORT ATP-BINDING PROTEIN"/>
    <property type="match status" value="1"/>
</dbReference>
<evidence type="ECO:0000259" key="5">
    <source>
        <dbReference type="Pfam" id="PF00005"/>
    </source>
</evidence>